<dbReference type="InterPro" id="IPR011257">
    <property type="entry name" value="DNA_glycosylase"/>
</dbReference>
<reference evidence="16 17" key="1">
    <citation type="submission" date="2024-09" db="EMBL/GenBank/DDBJ databases">
        <authorList>
            <person name="Sun Q."/>
            <person name="Mori K."/>
        </authorList>
    </citation>
    <scope>NUCLEOTIDE SEQUENCE [LARGE SCALE GENOMIC DNA]</scope>
    <source>
        <strain evidence="16 17">NCAIM B.02336</strain>
    </source>
</reference>
<keyword evidence="7" id="KW-0479">Metal-binding</keyword>
<evidence type="ECO:0000256" key="4">
    <source>
        <dbReference type="ARBA" id="ARBA00012045"/>
    </source>
</evidence>
<sequence length="362" mass="39829">MRAAPDERGDFAARVIAWQRRHGRHDLPWQGTRDPYRVWLSEIMLQQTQVTTVLAYYPRFLQRFADVAALAQASEDEVLALWSGLGYYSRARQLRRCAQRVVADFGGQFPTQATVLATLPGIGRSTAAAIAAFCFGERSAILDGNVKRVLARVWAVDDDLAQAAAVRALWERAESVLPTTRLRASMPAYTQGLMDLGATVCLPRQPQCGRCPLASGCRAHLQGNPQRYPVKTRKAAPRPVVALWLLHAVDDQGRVWLQRRPPRGIWAGLHCLPAFDTRARALHGLAQAGQASVVEHPPFTHILTHRELHIHVMSGVVKSATTLGEAGAWFAASDWPRLGLPAPVRRFLSQPEVSACPARGGA</sequence>
<keyword evidence="13 14" id="KW-0326">Glycosidase</keyword>
<name>A0ABV6PPB2_9BURK</name>
<keyword evidence="11" id="KW-0411">Iron-sulfur</keyword>
<dbReference type="InterPro" id="IPR044298">
    <property type="entry name" value="MIG/MutY"/>
</dbReference>
<evidence type="ECO:0000256" key="1">
    <source>
        <dbReference type="ARBA" id="ARBA00000843"/>
    </source>
</evidence>
<dbReference type="SMART" id="SM00525">
    <property type="entry name" value="FES"/>
    <property type="match status" value="1"/>
</dbReference>
<keyword evidence="12" id="KW-0234">DNA repair</keyword>
<evidence type="ECO:0000256" key="9">
    <source>
        <dbReference type="ARBA" id="ARBA00022801"/>
    </source>
</evidence>
<dbReference type="SUPFAM" id="SSF55811">
    <property type="entry name" value="Nudix"/>
    <property type="match status" value="1"/>
</dbReference>
<dbReference type="InterPro" id="IPR015797">
    <property type="entry name" value="NUDIX_hydrolase-like_dom_sf"/>
</dbReference>
<dbReference type="InterPro" id="IPR023170">
    <property type="entry name" value="HhH_base_excis_C"/>
</dbReference>
<evidence type="ECO:0000256" key="5">
    <source>
        <dbReference type="ARBA" id="ARBA00022023"/>
    </source>
</evidence>
<evidence type="ECO:0000259" key="15">
    <source>
        <dbReference type="SMART" id="SM00478"/>
    </source>
</evidence>
<dbReference type="PANTHER" id="PTHR42944">
    <property type="entry name" value="ADENINE DNA GLYCOSYLASE"/>
    <property type="match status" value="1"/>
</dbReference>
<evidence type="ECO:0000256" key="6">
    <source>
        <dbReference type="ARBA" id="ARBA00022485"/>
    </source>
</evidence>
<dbReference type="PANTHER" id="PTHR42944:SF1">
    <property type="entry name" value="ADENINE DNA GLYCOSYLASE"/>
    <property type="match status" value="1"/>
</dbReference>
<comment type="function">
    <text evidence="2">Adenine glycosylase active on G-A mispairs. MutY also corrects error-prone DNA synthesis past GO lesions which are due to the oxidatively damaged form of guanine: 7,8-dihydro-8-oxoguanine (8-oxo-dGTP).</text>
</comment>
<dbReference type="EMBL" id="JBHLTN010000007">
    <property type="protein sequence ID" value="MFC0591677.1"/>
    <property type="molecule type" value="Genomic_DNA"/>
</dbReference>
<evidence type="ECO:0000256" key="3">
    <source>
        <dbReference type="ARBA" id="ARBA00008343"/>
    </source>
</evidence>
<dbReference type="InterPro" id="IPR029119">
    <property type="entry name" value="MutY_C"/>
</dbReference>
<dbReference type="Gene3D" id="3.90.79.10">
    <property type="entry name" value="Nucleoside Triphosphate Pyrophosphohydrolase"/>
    <property type="match status" value="1"/>
</dbReference>
<dbReference type="GO" id="GO:0000701">
    <property type="term" value="F:purine-specific mismatch base pair DNA N-glycosylase activity"/>
    <property type="evidence" value="ECO:0007669"/>
    <property type="project" value="UniProtKB-EC"/>
</dbReference>
<evidence type="ECO:0000313" key="17">
    <source>
        <dbReference type="Proteomes" id="UP001589834"/>
    </source>
</evidence>
<dbReference type="Gene3D" id="1.10.1670.10">
    <property type="entry name" value="Helix-hairpin-Helix base-excision DNA repair enzymes (C-terminal)"/>
    <property type="match status" value="1"/>
</dbReference>
<comment type="catalytic activity">
    <reaction evidence="1 14">
        <text>Hydrolyzes free adenine bases from 7,8-dihydro-8-oxoguanine:adenine mismatched double-stranded DNA, leaving an apurinic site.</text>
        <dbReference type="EC" id="3.2.2.31"/>
    </reaction>
</comment>
<dbReference type="InterPro" id="IPR003265">
    <property type="entry name" value="HhH-GPD_domain"/>
</dbReference>
<feature type="domain" description="HhH-GPD" evidence="15">
    <location>
        <begin position="44"/>
        <end position="199"/>
    </location>
</feature>
<dbReference type="EC" id="3.2.2.31" evidence="4 14"/>
<dbReference type="RefSeq" id="WP_377480021.1">
    <property type="nucleotide sequence ID" value="NZ_JBHLTN010000007.1"/>
</dbReference>
<comment type="caution">
    <text evidence="16">The sequence shown here is derived from an EMBL/GenBank/DDBJ whole genome shotgun (WGS) entry which is preliminary data.</text>
</comment>
<protein>
    <recommendedName>
        <fullName evidence="5 14">Adenine DNA glycosylase</fullName>
        <ecNumber evidence="4 14">3.2.2.31</ecNumber>
    </recommendedName>
</protein>
<evidence type="ECO:0000256" key="13">
    <source>
        <dbReference type="ARBA" id="ARBA00023295"/>
    </source>
</evidence>
<dbReference type="SMART" id="SM00478">
    <property type="entry name" value="ENDO3c"/>
    <property type="match status" value="1"/>
</dbReference>
<evidence type="ECO:0000256" key="10">
    <source>
        <dbReference type="ARBA" id="ARBA00023004"/>
    </source>
</evidence>
<evidence type="ECO:0000256" key="12">
    <source>
        <dbReference type="ARBA" id="ARBA00023204"/>
    </source>
</evidence>
<dbReference type="SUPFAM" id="SSF48150">
    <property type="entry name" value="DNA-glycosylase"/>
    <property type="match status" value="1"/>
</dbReference>
<dbReference type="Gene3D" id="1.10.340.30">
    <property type="entry name" value="Hypothetical protein, domain 2"/>
    <property type="match status" value="1"/>
</dbReference>
<organism evidence="16 17">
    <name type="scientific">Ottowia pentelensis</name>
    <dbReference type="NCBI Taxonomy" id="511108"/>
    <lineage>
        <taxon>Bacteria</taxon>
        <taxon>Pseudomonadati</taxon>
        <taxon>Pseudomonadota</taxon>
        <taxon>Betaproteobacteria</taxon>
        <taxon>Burkholderiales</taxon>
        <taxon>Comamonadaceae</taxon>
        <taxon>Ottowia</taxon>
    </lineage>
</organism>
<dbReference type="Pfam" id="PF00730">
    <property type="entry name" value="HhH-GPD"/>
    <property type="match status" value="1"/>
</dbReference>
<comment type="similarity">
    <text evidence="3 14">Belongs to the Nth/MutY family.</text>
</comment>
<keyword evidence="6" id="KW-0004">4Fe-4S</keyword>
<evidence type="ECO:0000256" key="8">
    <source>
        <dbReference type="ARBA" id="ARBA00022763"/>
    </source>
</evidence>
<evidence type="ECO:0000256" key="14">
    <source>
        <dbReference type="RuleBase" id="RU365096"/>
    </source>
</evidence>
<evidence type="ECO:0000256" key="2">
    <source>
        <dbReference type="ARBA" id="ARBA00002933"/>
    </source>
</evidence>
<gene>
    <name evidence="16" type="primary">mutY</name>
    <name evidence="16" type="ORF">ACFFGG_03820</name>
</gene>
<accession>A0ABV6PPB2</accession>
<proteinExistence type="inferred from homology"/>
<comment type="cofactor">
    <cofactor evidence="14">
        <name>[4Fe-4S] cluster</name>
        <dbReference type="ChEBI" id="CHEBI:49883"/>
    </cofactor>
    <text evidence="14">Binds 1 [4Fe-4S] cluster.</text>
</comment>
<keyword evidence="9 16" id="KW-0378">Hydrolase</keyword>
<keyword evidence="17" id="KW-1185">Reference proteome</keyword>
<keyword evidence="10 14" id="KW-0408">Iron</keyword>
<evidence type="ECO:0000313" key="16">
    <source>
        <dbReference type="EMBL" id="MFC0591677.1"/>
    </source>
</evidence>
<dbReference type="InterPro" id="IPR005760">
    <property type="entry name" value="A/G_AdeGlyc_MutY"/>
</dbReference>
<dbReference type="InterPro" id="IPR003651">
    <property type="entry name" value="Endonuclease3_FeS-loop_motif"/>
</dbReference>
<dbReference type="CDD" id="cd00056">
    <property type="entry name" value="ENDO3c"/>
    <property type="match status" value="1"/>
</dbReference>
<dbReference type="Pfam" id="PF14815">
    <property type="entry name" value="NUDIX_4"/>
    <property type="match status" value="1"/>
</dbReference>
<evidence type="ECO:0000256" key="11">
    <source>
        <dbReference type="ARBA" id="ARBA00023014"/>
    </source>
</evidence>
<dbReference type="CDD" id="cd03431">
    <property type="entry name" value="NUDIX_DNA_Glycosylase_C-MutY"/>
    <property type="match status" value="1"/>
</dbReference>
<dbReference type="Proteomes" id="UP001589834">
    <property type="component" value="Unassembled WGS sequence"/>
</dbReference>
<keyword evidence="8 14" id="KW-0227">DNA damage</keyword>
<evidence type="ECO:0000256" key="7">
    <source>
        <dbReference type="ARBA" id="ARBA00022723"/>
    </source>
</evidence>
<dbReference type="NCBIfam" id="TIGR01084">
    <property type="entry name" value="mutY"/>
    <property type="match status" value="1"/>
</dbReference>